<accession>A0A934W7L8</accession>
<comment type="caution">
    <text evidence="1">The sequence shown here is derived from an EMBL/GenBank/DDBJ whole genome shotgun (WGS) entry which is preliminary data.</text>
</comment>
<evidence type="ECO:0000313" key="2">
    <source>
        <dbReference type="Proteomes" id="UP000622890"/>
    </source>
</evidence>
<dbReference type="AlphaFoldDB" id="A0A934W7L8"/>
<organism evidence="1 2">
    <name type="scientific">Noviherbaspirillum pedocola</name>
    <dbReference type="NCBI Taxonomy" id="2801341"/>
    <lineage>
        <taxon>Bacteria</taxon>
        <taxon>Pseudomonadati</taxon>
        <taxon>Pseudomonadota</taxon>
        <taxon>Betaproteobacteria</taxon>
        <taxon>Burkholderiales</taxon>
        <taxon>Oxalobacteraceae</taxon>
        <taxon>Noviherbaspirillum</taxon>
    </lineage>
</organism>
<protein>
    <submittedName>
        <fullName evidence="1">Uncharacterized protein</fullName>
    </submittedName>
</protein>
<dbReference type="Proteomes" id="UP000622890">
    <property type="component" value="Unassembled WGS sequence"/>
</dbReference>
<name>A0A934W7L8_9BURK</name>
<dbReference type="EMBL" id="JAEPBG010000003">
    <property type="protein sequence ID" value="MBK4734829.1"/>
    <property type="molecule type" value="Genomic_DNA"/>
</dbReference>
<reference evidence="1" key="1">
    <citation type="submission" date="2021-01" db="EMBL/GenBank/DDBJ databases">
        <title>Genome sequence of strain Noviherbaspirillum sp. DKR-6.</title>
        <authorList>
            <person name="Chaudhary D.K."/>
        </authorList>
    </citation>
    <scope>NUCLEOTIDE SEQUENCE</scope>
    <source>
        <strain evidence="1">DKR-6</strain>
    </source>
</reference>
<keyword evidence="2" id="KW-1185">Reference proteome</keyword>
<gene>
    <name evidence="1" type="ORF">JJB74_09455</name>
</gene>
<sequence length="68" mass="7588">MSNTEEAIQTFADAFTQLSSDQYHELYVEALECIVRMAKAEGAQEARLSLDDGEEVSITLEIEPVTLH</sequence>
<evidence type="ECO:0000313" key="1">
    <source>
        <dbReference type="EMBL" id="MBK4734829.1"/>
    </source>
</evidence>
<dbReference type="RefSeq" id="WP_200591603.1">
    <property type="nucleotide sequence ID" value="NZ_JAEPBG010000003.1"/>
</dbReference>
<proteinExistence type="predicted"/>